<keyword evidence="4" id="KW-1185">Reference proteome</keyword>
<dbReference type="Proteomes" id="UP000479190">
    <property type="component" value="Unassembled WGS sequence"/>
</dbReference>
<dbReference type="AlphaFoldDB" id="A0A6H5IU19"/>
<dbReference type="InterPro" id="IPR036875">
    <property type="entry name" value="Znf_CCHC_sf"/>
</dbReference>
<dbReference type="PROSITE" id="PS50158">
    <property type="entry name" value="ZF_CCHC"/>
    <property type="match status" value="1"/>
</dbReference>
<organism evidence="3 4">
    <name type="scientific">Trichogramma brassicae</name>
    <dbReference type="NCBI Taxonomy" id="86971"/>
    <lineage>
        <taxon>Eukaryota</taxon>
        <taxon>Metazoa</taxon>
        <taxon>Ecdysozoa</taxon>
        <taxon>Arthropoda</taxon>
        <taxon>Hexapoda</taxon>
        <taxon>Insecta</taxon>
        <taxon>Pterygota</taxon>
        <taxon>Neoptera</taxon>
        <taxon>Endopterygota</taxon>
        <taxon>Hymenoptera</taxon>
        <taxon>Apocrita</taxon>
        <taxon>Proctotrupomorpha</taxon>
        <taxon>Chalcidoidea</taxon>
        <taxon>Trichogrammatidae</taxon>
        <taxon>Trichogramma</taxon>
    </lineage>
</organism>
<reference evidence="3 4" key="1">
    <citation type="submission" date="2020-02" db="EMBL/GenBank/DDBJ databases">
        <authorList>
            <person name="Ferguson B K."/>
        </authorList>
    </citation>
    <scope>NUCLEOTIDE SEQUENCE [LARGE SCALE GENOMIC DNA]</scope>
</reference>
<sequence>MIEIRDLDECTTKVEIADALSTSLNAPHFNKDVVKTLRKAYAGTQAAVAALPDDLAAKALILGHIRIGWVNCRIHGREDTLRCYRCWSPGHVSTHCKGSDPSAHCFRGGQTGHQTKVCKKNPTDILAPRITSCAVSELYTHSDHQAIVFEIETARPPRPTTRQSCKWNARTLDSESLLVMIANAAVPPGPTEKMAMRLMATITSVHGVPADRCLSSVLEKGKACPAAKAKASPRGTIVVTGRSVCCTQRAKFLKESSCDRLEATTERPGGPLRSSVRLSEGTIDDQRHRERHRHAREAIAGKRWNRVTKKYCAVVTLDVKNAFNSARWNNINAALRRMGTPEYLLRIVASYLSARGARLRYGRRTRVLQSHSRRTIRICPRAHPVERHVRRRLCASTSEAADYEETYPAGARPCPAAQHARLVAQL</sequence>
<dbReference type="EMBL" id="CADCXV010001030">
    <property type="protein sequence ID" value="CAB0040521.1"/>
    <property type="molecule type" value="Genomic_DNA"/>
</dbReference>
<evidence type="ECO:0000313" key="3">
    <source>
        <dbReference type="EMBL" id="CAB0040521.1"/>
    </source>
</evidence>
<evidence type="ECO:0000256" key="1">
    <source>
        <dbReference type="PROSITE-ProRule" id="PRU00047"/>
    </source>
</evidence>
<protein>
    <recommendedName>
        <fullName evidence="2">CCHC-type domain-containing protein</fullName>
    </recommendedName>
</protein>
<dbReference type="SUPFAM" id="SSF57756">
    <property type="entry name" value="Retrovirus zinc finger-like domains"/>
    <property type="match status" value="1"/>
</dbReference>
<keyword evidence="1" id="KW-0863">Zinc-finger</keyword>
<dbReference type="GO" id="GO:0008270">
    <property type="term" value="F:zinc ion binding"/>
    <property type="evidence" value="ECO:0007669"/>
    <property type="project" value="UniProtKB-KW"/>
</dbReference>
<proteinExistence type="predicted"/>
<dbReference type="OrthoDB" id="7554092at2759"/>
<name>A0A6H5IU19_9HYME</name>
<dbReference type="Gene3D" id="4.10.60.10">
    <property type="entry name" value="Zinc finger, CCHC-type"/>
    <property type="match status" value="1"/>
</dbReference>
<dbReference type="InterPro" id="IPR001878">
    <property type="entry name" value="Znf_CCHC"/>
</dbReference>
<evidence type="ECO:0000313" key="4">
    <source>
        <dbReference type="Proteomes" id="UP000479190"/>
    </source>
</evidence>
<gene>
    <name evidence="3" type="ORF">TBRA_LOCUS12224</name>
</gene>
<feature type="domain" description="CCHC-type" evidence="2">
    <location>
        <begin position="82"/>
        <end position="97"/>
    </location>
</feature>
<keyword evidence="1" id="KW-0479">Metal-binding</keyword>
<evidence type="ECO:0000259" key="2">
    <source>
        <dbReference type="PROSITE" id="PS50158"/>
    </source>
</evidence>
<accession>A0A6H5IU19</accession>
<keyword evidence="1" id="KW-0862">Zinc</keyword>
<dbReference type="SMART" id="SM00343">
    <property type="entry name" value="ZnF_C2HC"/>
    <property type="match status" value="2"/>
</dbReference>
<dbReference type="GO" id="GO:0003676">
    <property type="term" value="F:nucleic acid binding"/>
    <property type="evidence" value="ECO:0007669"/>
    <property type="project" value="InterPro"/>
</dbReference>